<evidence type="ECO:0000313" key="2">
    <source>
        <dbReference type="Proteomes" id="UP000184550"/>
    </source>
</evidence>
<keyword evidence="2" id="KW-1185">Reference proteome</keyword>
<dbReference type="EMBL" id="CZCU02000136">
    <property type="protein sequence ID" value="VXD18288.1"/>
    <property type="molecule type" value="Genomic_DNA"/>
</dbReference>
<comment type="caution">
    <text evidence="1">The sequence shown here is derived from an EMBL/GenBank/DDBJ whole genome shotgun (WGS) entry which is preliminary data.</text>
</comment>
<accession>A0A7Z9DYL3</accession>
<dbReference type="OrthoDB" id="532875at2"/>
<dbReference type="RefSeq" id="WP_083621853.1">
    <property type="nucleotide sequence ID" value="NZ_LR734869.1"/>
</dbReference>
<name>A0A7Z9DYL3_9CYAN</name>
<gene>
    <name evidence="1" type="ORF">PL8927_600337</name>
</gene>
<dbReference type="Proteomes" id="UP000184550">
    <property type="component" value="Unassembled WGS sequence"/>
</dbReference>
<reference evidence="1" key="1">
    <citation type="submission" date="2019-10" db="EMBL/GenBank/DDBJ databases">
        <authorList>
            <consortium name="Genoscope - CEA"/>
            <person name="William W."/>
        </authorList>
    </citation>
    <scope>NUCLEOTIDE SEQUENCE [LARGE SCALE GENOMIC DNA]</scope>
    <source>
        <strain evidence="1">BBR_PRJEB10992</strain>
    </source>
</reference>
<proteinExistence type="predicted"/>
<dbReference type="AlphaFoldDB" id="A0A7Z9DYL3"/>
<sequence>MNTVQLRQKIEKQLNQLSPERLALVSEFLDSIEPVEPIESSSLRKLSPIKRGKIAKDLLKFAKTWQGDDLEDCLNFVHETRSKTQF</sequence>
<protein>
    <recommendedName>
        <fullName evidence="3">DUF2281 domain-containing protein</fullName>
    </recommendedName>
</protein>
<evidence type="ECO:0008006" key="3">
    <source>
        <dbReference type="Google" id="ProtNLM"/>
    </source>
</evidence>
<organism evidence="1 2">
    <name type="scientific">Planktothrix serta PCC 8927</name>
    <dbReference type="NCBI Taxonomy" id="671068"/>
    <lineage>
        <taxon>Bacteria</taxon>
        <taxon>Bacillati</taxon>
        <taxon>Cyanobacteriota</taxon>
        <taxon>Cyanophyceae</taxon>
        <taxon>Oscillatoriophycideae</taxon>
        <taxon>Oscillatoriales</taxon>
        <taxon>Microcoleaceae</taxon>
        <taxon>Planktothrix</taxon>
    </lineage>
</organism>
<evidence type="ECO:0000313" key="1">
    <source>
        <dbReference type="EMBL" id="VXD18288.1"/>
    </source>
</evidence>